<name>A0A0E9SJ90_ANGAN</name>
<accession>A0A0E9SJ90</accession>
<evidence type="ECO:0000256" key="1">
    <source>
        <dbReference type="SAM" id="Phobius"/>
    </source>
</evidence>
<dbReference type="EMBL" id="GBXM01079765">
    <property type="protein sequence ID" value="JAH28812.1"/>
    <property type="molecule type" value="Transcribed_RNA"/>
</dbReference>
<keyword evidence="1" id="KW-1133">Transmembrane helix</keyword>
<proteinExistence type="predicted"/>
<reference evidence="2" key="1">
    <citation type="submission" date="2014-11" db="EMBL/GenBank/DDBJ databases">
        <authorList>
            <person name="Amaro Gonzalez C."/>
        </authorList>
    </citation>
    <scope>NUCLEOTIDE SEQUENCE</scope>
</reference>
<sequence>MIKNYTKQLIIQVVFNFISGYIIFYPKL</sequence>
<dbReference type="AlphaFoldDB" id="A0A0E9SJ90"/>
<feature type="transmembrane region" description="Helical" evidence="1">
    <location>
        <begin position="9"/>
        <end position="26"/>
    </location>
</feature>
<keyword evidence="1" id="KW-0812">Transmembrane</keyword>
<protein>
    <submittedName>
        <fullName evidence="2">Uncharacterized protein</fullName>
    </submittedName>
</protein>
<reference evidence="2" key="2">
    <citation type="journal article" date="2015" name="Fish Shellfish Immunol.">
        <title>Early steps in the European eel (Anguilla anguilla)-Vibrio vulnificus interaction in the gills: Role of the RtxA13 toxin.</title>
        <authorList>
            <person name="Callol A."/>
            <person name="Pajuelo D."/>
            <person name="Ebbesson L."/>
            <person name="Teles M."/>
            <person name="MacKenzie S."/>
            <person name="Amaro C."/>
        </authorList>
    </citation>
    <scope>NUCLEOTIDE SEQUENCE</scope>
</reference>
<organism evidence="2">
    <name type="scientific">Anguilla anguilla</name>
    <name type="common">European freshwater eel</name>
    <name type="synonym">Muraena anguilla</name>
    <dbReference type="NCBI Taxonomy" id="7936"/>
    <lineage>
        <taxon>Eukaryota</taxon>
        <taxon>Metazoa</taxon>
        <taxon>Chordata</taxon>
        <taxon>Craniata</taxon>
        <taxon>Vertebrata</taxon>
        <taxon>Euteleostomi</taxon>
        <taxon>Actinopterygii</taxon>
        <taxon>Neopterygii</taxon>
        <taxon>Teleostei</taxon>
        <taxon>Anguilliformes</taxon>
        <taxon>Anguillidae</taxon>
        <taxon>Anguilla</taxon>
    </lineage>
</organism>
<evidence type="ECO:0000313" key="2">
    <source>
        <dbReference type="EMBL" id="JAH41366.1"/>
    </source>
</evidence>
<keyword evidence="1" id="KW-0472">Membrane</keyword>
<dbReference type="EMBL" id="GBXM01067211">
    <property type="protein sequence ID" value="JAH41366.1"/>
    <property type="molecule type" value="Transcribed_RNA"/>
</dbReference>